<organism evidence="1 2">
    <name type="scientific">Caballeronia udeis</name>
    <dbReference type="NCBI Taxonomy" id="1232866"/>
    <lineage>
        <taxon>Bacteria</taxon>
        <taxon>Pseudomonadati</taxon>
        <taxon>Pseudomonadota</taxon>
        <taxon>Betaproteobacteria</taxon>
        <taxon>Burkholderiales</taxon>
        <taxon>Burkholderiaceae</taxon>
        <taxon>Caballeronia</taxon>
    </lineage>
</organism>
<evidence type="ECO:0000313" key="2">
    <source>
        <dbReference type="Proteomes" id="UP000054683"/>
    </source>
</evidence>
<name>A0A158GR67_9BURK</name>
<gene>
    <name evidence="1" type="ORF">AWB69_03189</name>
</gene>
<dbReference type="Proteomes" id="UP000054683">
    <property type="component" value="Unassembled WGS sequence"/>
</dbReference>
<accession>A0A158GR67</accession>
<protein>
    <submittedName>
        <fullName evidence="1">Uncharacterized protein</fullName>
    </submittedName>
</protein>
<proteinExistence type="predicted"/>
<dbReference type="AlphaFoldDB" id="A0A158GR67"/>
<dbReference type="EMBL" id="FCOK02000018">
    <property type="protein sequence ID" value="SAL34644.1"/>
    <property type="molecule type" value="Genomic_DNA"/>
</dbReference>
<reference evidence="1 2" key="1">
    <citation type="submission" date="2016-01" db="EMBL/GenBank/DDBJ databases">
        <authorList>
            <person name="Oliw E.H."/>
        </authorList>
    </citation>
    <scope>NUCLEOTIDE SEQUENCE [LARGE SCALE GENOMIC DNA]</scope>
    <source>
        <strain evidence="1">LMG 27134</strain>
    </source>
</reference>
<sequence length="211" mass="23431">MEDFSHPAKPVALTRPRGAHRLEAFSLKLNRRLTLYRRCTFDQWIMIEVDAAARSFCERPGYVQIQEKRLLADFLVSYSDRKELVLLPGAATAEAMSYDLTFEGDGAIDVRIISPADLAASRTWIDNWKRMLPCLVVTRGLLADSLLDAVEHFVASPKALSVIEREFSGGDPILARAAVFALLYAGRITSAELRVNALSAATLFVAEESRS</sequence>
<dbReference type="OrthoDB" id="8771052at2"/>
<dbReference type="RefSeq" id="WP_062086136.1">
    <property type="nucleotide sequence ID" value="NZ_FCOK02000018.1"/>
</dbReference>
<evidence type="ECO:0000313" key="1">
    <source>
        <dbReference type="EMBL" id="SAL34644.1"/>
    </source>
</evidence>